<keyword evidence="3" id="KW-1185">Reference proteome</keyword>
<proteinExistence type="predicted"/>
<organism evidence="2 3">
    <name type="scientific">Flavobacterium limi</name>
    <dbReference type="NCBI Taxonomy" id="2045105"/>
    <lineage>
        <taxon>Bacteria</taxon>
        <taxon>Pseudomonadati</taxon>
        <taxon>Bacteroidota</taxon>
        <taxon>Flavobacteriia</taxon>
        <taxon>Flavobacteriales</taxon>
        <taxon>Flavobacteriaceae</taxon>
        <taxon>Flavobacterium</taxon>
    </lineage>
</organism>
<name>A0ABQ1UPD8_9FLAO</name>
<dbReference type="CDD" id="cd00038">
    <property type="entry name" value="CAP_ED"/>
    <property type="match status" value="1"/>
</dbReference>
<dbReference type="RefSeq" id="WP_163395805.1">
    <property type="nucleotide sequence ID" value="NZ_BMKP01000009.1"/>
</dbReference>
<dbReference type="EMBL" id="BMKP01000009">
    <property type="protein sequence ID" value="GGF23324.1"/>
    <property type="molecule type" value="Genomic_DNA"/>
</dbReference>
<feature type="domain" description="Cyclic nucleotide-binding" evidence="1">
    <location>
        <begin position="15"/>
        <end position="114"/>
    </location>
</feature>
<evidence type="ECO:0000313" key="2">
    <source>
        <dbReference type="EMBL" id="GGF23324.1"/>
    </source>
</evidence>
<dbReference type="Pfam" id="PF00027">
    <property type="entry name" value="cNMP_binding"/>
    <property type="match status" value="1"/>
</dbReference>
<gene>
    <name evidence="2" type="ORF">GCM10011518_35770</name>
</gene>
<accession>A0ABQ1UPD8</accession>
<dbReference type="InterPro" id="IPR014710">
    <property type="entry name" value="RmlC-like_jellyroll"/>
</dbReference>
<comment type="caution">
    <text evidence="2">The sequence shown here is derived from an EMBL/GenBank/DDBJ whole genome shotgun (WGS) entry which is preliminary data.</text>
</comment>
<dbReference type="Proteomes" id="UP000655016">
    <property type="component" value="Unassembled WGS sequence"/>
</dbReference>
<sequence>MFSEISKFFKTEYPLNEHGLEELFSLFKVENYEKGSLILKADTKQKKLRFLNKGVIREYYSNQEKEININFYVKPQFISDLLSFTQNFNTRKNQECLTDVQVLSIERHLFFDLLEEYECGKSIVESSFKKILKQTEISDFNRTTKTPDELYKDLCLYKPEWLQLIPQYHIASYINITPETLSRIRKRSS</sequence>
<reference evidence="3" key="1">
    <citation type="journal article" date="2019" name="Int. J. Syst. Evol. Microbiol.">
        <title>The Global Catalogue of Microorganisms (GCM) 10K type strain sequencing project: providing services to taxonomists for standard genome sequencing and annotation.</title>
        <authorList>
            <consortium name="The Broad Institute Genomics Platform"/>
            <consortium name="The Broad Institute Genome Sequencing Center for Infectious Disease"/>
            <person name="Wu L."/>
            <person name="Ma J."/>
        </authorList>
    </citation>
    <scope>NUCLEOTIDE SEQUENCE [LARGE SCALE GENOMIC DNA]</scope>
    <source>
        <strain evidence="3">CGMCC 1.16060</strain>
    </source>
</reference>
<dbReference type="SUPFAM" id="SSF51206">
    <property type="entry name" value="cAMP-binding domain-like"/>
    <property type="match status" value="1"/>
</dbReference>
<dbReference type="PROSITE" id="PS50042">
    <property type="entry name" value="CNMP_BINDING_3"/>
    <property type="match status" value="1"/>
</dbReference>
<protein>
    <submittedName>
        <fullName evidence="2">Cyclic nucleotide-binding protein</fullName>
    </submittedName>
</protein>
<evidence type="ECO:0000313" key="3">
    <source>
        <dbReference type="Proteomes" id="UP000655016"/>
    </source>
</evidence>
<dbReference type="InterPro" id="IPR018490">
    <property type="entry name" value="cNMP-bd_dom_sf"/>
</dbReference>
<dbReference type="InterPro" id="IPR000595">
    <property type="entry name" value="cNMP-bd_dom"/>
</dbReference>
<evidence type="ECO:0000259" key="1">
    <source>
        <dbReference type="PROSITE" id="PS50042"/>
    </source>
</evidence>
<dbReference type="Gene3D" id="2.60.120.10">
    <property type="entry name" value="Jelly Rolls"/>
    <property type="match status" value="1"/>
</dbReference>